<sequence length="203" mass="21606">MPRTVLRFHGRIAGFGTGSGVRLVVGMWPRSPLGSFADVMVERADGHRILLAPSDAVAEFVGATYVFDEVRIVPVAYSRIGREITVTAGPLSARFTVGTISPLGRLLRLVPRGIATRPGWLRLIDPVARVLVPGARTAGSAGQGRREYYGVTSARAITGITATWDGDDLGALERLHPPVRFGFGSAPASPHIVEVVTTIVEQG</sequence>
<reference evidence="1" key="1">
    <citation type="journal article" date="2014" name="Int. J. Syst. Evol. Microbiol.">
        <title>Complete genome sequence of Corynebacterium casei LMG S-19264T (=DSM 44701T), isolated from a smear-ripened cheese.</title>
        <authorList>
            <consortium name="US DOE Joint Genome Institute (JGI-PGF)"/>
            <person name="Walter F."/>
            <person name="Albersmeier A."/>
            <person name="Kalinowski J."/>
            <person name="Ruckert C."/>
        </authorList>
    </citation>
    <scope>NUCLEOTIDE SEQUENCE</scope>
    <source>
        <strain evidence="1">CGMCC 1.12813</strain>
    </source>
</reference>
<dbReference type="EMBL" id="BMGB01000001">
    <property type="protein sequence ID" value="GGB00190.1"/>
    <property type="molecule type" value="Genomic_DNA"/>
</dbReference>
<accession>A0A916SHW7</accession>
<dbReference type="RefSeq" id="WP_188509875.1">
    <property type="nucleotide sequence ID" value="NZ_BMGB01000001.1"/>
</dbReference>
<keyword evidence="2" id="KW-1185">Reference proteome</keyword>
<organism evidence="1 2">
    <name type="scientific">Conyzicola nivalis</name>
    <dbReference type="NCBI Taxonomy" id="1477021"/>
    <lineage>
        <taxon>Bacteria</taxon>
        <taxon>Bacillati</taxon>
        <taxon>Actinomycetota</taxon>
        <taxon>Actinomycetes</taxon>
        <taxon>Micrococcales</taxon>
        <taxon>Microbacteriaceae</taxon>
        <taxon>Conyzicola</taxon>
    </lineage>
</organism>
<dbReference type="AlphaFoldDB" id="A0A916SHW7"/>
<proteinExistence type="predicted"/>
<evidence type="ECO:0000313" key="1">
    <source>
        <dbReference type="EMBL" id="GGB00190.1"/>
    </source>
</evidence>
<dbReference type="Proteomes" id="UP000606922">
    <property type="component" value="Unassembled WGS sequence"/>
</dbReference>
<comment type="caution">
    <text evidence="1">The sequence shown here is derived from an EMBL/GenBank/DDBJ whole genome shotgun (WGS) entry which is preliminary data.</text>
</comment>
<name>A0A916SHW7_9MICO</name>
<protein>
    <submittedName>
        <fullName evidence="1">Uncharacterized protein</fullName>
    </submittedName>
</protein>
<evidence type="ECO:0000313" key="2">
    <source>
        <dbReference type="Proteomes" id="UP000606922"/>
    </source>
</evidence>
<gene>
    <name evidence="1" type="ORF">GCM10010979_13390</name>
</gene>
<reference evidence="1" key="2">
    <citation type="submission" date="2020-09" db="EMBL/GenBank/DDBJ databases">
        <authorList>
            <person name="Sun Q."/>
            <person name="Zhou Y."/>
        </authorList>
    </citation>
    <scope>NUCLEOTIDE SEQUENCE</scope>
    <source>
        <strain evidence="1">CGMCC 1.12813</strain>
    </source>
</reference>